<dbReference type="EMBL" id="JACIFO010000002">
    <property type="protein sequence ID" value="MBB4118381.1"/>
    <property type="molecule type" value="Genomic_DNA"/>
</dbReference>
<dbReference type="PROSITE" id="PS51257">
    <property type="entry name" value="PROKAR_LIPOPROTEIN"/>
    <property type="match status" value="1"/>
</dbReference>
<feature type="chain" id="PRO_5033017087" description="Lipoprotein" evidence="1">
    <location>
        <begin position="21"/>
        <end position="181"/>
    </location>
</feature>
<gene>
    <name evidence="2" type="ORF">GGR32_000655</name>
</gene>
<dbReference type="AlphaFoldDB" id="A0A840EMT5"/>
<name>A0A840EMT5_9FLAO</name>
<organism evidence="2 3">
    <name type="scientific">Mesonia hippocampi</name>
    <dbReference type="NCBI Taxonomy" id="1628250"/>
    <lineage>
        <taxon>Bacteria</taxon>
        <taxon>Pseudomonadati</taxon>
        <taxon>Bacteroidota</taxon>
        <taxon>Flavobacteriia</taxon>
        <taxon>Flavobacteriales</taxon>
        <taxon>Flavobacteriaceae</taxon>
        <taxon>Mesonia</taxon>
    </lineage>
</organism>
<protein>
    <recommendedName>
        <fullName evidence="4">Lipoprotein</fullName>
    </recommendedName>
</protein>
<dbReference type="RefSeq" id="WP_183476376.1">
    <property type="nucleotide sequence ID" value="NZ_JACIFO010000002.1"/>
</dbReference>
<evidence type="ECO:0000256" key="1">
    <source>
        <dbReference type="SAM" id="SignalP"/>
    </source>
</evidence>
<keyword evidence="3" id="KW-1185">Reference proteome</keyword>
<accession>A0A840EMT5</accession>
<dbReference type="Proteomes" id="UP000553034">
    <property type="component" value="Unassembled WGS sequence"/>
</dbReference>
<evidence type="ECO:0000313" key="3">
    <source>
        <dbReference type="Proteomes" id="UP000553034"/>
    </source>
</evidence>
<proteinExistence type="predicted"/>
<evidence type="ECO:0000313" key="2">
    <source>
        <dbReference type="EMBL" id="MBB4118381.1"/>
    </source>
</evidence>
<comment type="caution">
    <text evidence="2">The sequence shown here is derived from an EMBL/GenBank/DDBJ whole genome shotgun (WGS) entry which is preliminary data.</text>
</comment>
<keyword evidence="1" id="KW-0732">Signal</keyword>
<sequence>MKNFNLLYTALLIFSFLLFSCNKDDDTGNSNNNSNNIGVNKIAMDVSGSQTGHMSGNAFIEIYNSQGYNTFEIEGGDASEATFKINFYTYNGGSNPVPWPEKGTYPLDSGADIINGKGYKVGFEYIPEWRDYSKNVTGSLTITDNSNNQLKGTFEFSADENGDNGSITVTNGTFHAEIKEE</sequence>
<feature type="signal peptide" evidence="1">
    <location>
        <begin position="1"/>
        <end position="20"/>
    </location>
</feature>
<reference evidence="2 3" key="1">
    <citation type="submission" date="2020-08" db="EMBL/GenBank/DDBJ databases">
        <title>Genomic Encyclopedia of Type Strains, Phase IV (KMG-IV): sequencing the most valuable type-strain genomes for metagenomic binning, comparative biology and taxonomic classification.</title>
        <authorList>
            <person name="Goeker M."/>
        </authorList>
    </citation>
    <scope>NUCLEOTIDE SEQUENCE [LARGE SCALE GENOMIC DNA]</scope>
    <source>
        <strain evidence="2 3">DSM 29568</strain>
    </source>
</reference>
<evidence type="ECO:0008006" key="4">
    <source>
        <dbReference type="Google" id="ProtNLM"/>
    </source>
</evidence>